<proteinExistence type="inferred from homology"/>
<dbReference type="PATRIC" id="fig|1618023.3.peg.77"/>
<dbReference type="Pfam" id="PF00502">
    <property type="entry name" value="Phycobilisome"/>
    <property type="match status" value="1"/>
</dbReference>
<dbReference type="GO" id="GO:0030089">
    <property type="term" value="C:phycobilisome"/>
    <property type="evidence" value="ECO:0007669"/>
    <property type="project" value="InterPro"/>
</dbReference>
<dbReference type="OrthoDB" id="531025at2"/>
<evidence type="ECO:0000313" key="5">
    <source>
        <dbReference type="Proteomes" id="UP000032452"/>
    </source>
</evidence>
<evidence type="ECO:0000256" key="2">
    <source>
        <dbReference type="ARBA" id="ARBA00022991"/>
    </source>
</evidence>
<evidence type="ECO:0000256" key="1">
    <source>
        <dbReference type="ARBA" id="ARBA00008182"/>
    </source>
</evidence>
<dbReference type="InterPro" id="IPR012128">
    <property type="entry name" value="Phycobilisome_asu/bsu"/>
</dbReference>
<dbReference type="GO" id="GO:0015979">
    <property type="term" value="P:photosynthesis"/>
    <property type="evidence" value="ECO:0007669"/>
    <property type="project" value="InterPro"/>
</dbReference>
<gene>
    <name evidence="4" type="ORF">UH38_15295</name>
</gene>
<evidence type="ECO:0000256" key="3">
    <source>
        <dbReference type="ARBA" id="ARBA00023307"/>
    </source>
</evidence>
<sequence>MHPNIQTLLYGAEARYLKRGEIEAYKSYTTSLAQRLEAYELLRDGEINIFQPIADKLLRTYPEQQQMLEKSLKNWISALRHCAMAMLLDNPEFLQRRVLEWLTDAVQAHQTRAIDTSLYQLLPAQMQQILTKDQLALLQPFLNQAATTMLATENLAQLPG</sequence>
<protein>
    <submittedName>
        <fullName evidence="4">Phycobilisome protein</fullName>
    </submittedName>
</protein>
<dbReference type="Proteomes" id="UP000032452">
    <property type="component" value="Unassembled WGS sequence"/>
</dbReference>
<reference evidence="4 5" key="1">
    <citation type="submission" date="2015-02" db="EMBL/GenBank/DDBJ databases">
        <title>Draft genome of a novel marine cyanobacterium (Chroococcales) isolated from South Atlantic Ocean.</title>
        <authorList>
            <person name="Rigonato J."/>
            <person name="Alvarenga D.O."/>
            <person name="Branco L.H."/>
            <person name="Varani A.M."/>
            <person name="Brandini F.P."/>
            <person name="Fiore M.F."/>
        </authorList>
    </citation>
    <scope>NUCLEOTIDE SEQUENCE [LARGE SCALE GENOMIC DNA]</scope>
    <source>
        <strain evidence="4 5">CENA595</strain>
    </source>
</reference>
<dbReference type="Gene3D" id="1.10.490.20">
    <property type="entry name" value="Phycocyanins"/>
    <property type="match status" value="1"/>
</dbReference>
<organism evidence="4 5">
    <name type="scientific">Aliterella atlantica CENA595</name>
    <dbReference type="NCBI Taxonomy" id="1618023"/>
    <lineage>
        <taxon>Bacteria</taxon>
        <taxon>Bacillati</taxon>
        <taxon>Cyanobacteriota</taxon>
        <taxon>Cyanophyceae</taxon>
        <taxon>Chroococcidiopsidales</taxon>
        <taxon>Aliterellaceae</taxon>
        <taxon>Aliterella</taxon>
    </lineage>
</organism>
<name>A0A0D8ZQ65_9CYAN</name>
<dbReference type="STRING" id="1618023.UH38_15295"/>
<comment type="caution">
    <text evidence="4">The sequence shown here is derived from an EMBL/GenBank/DDBJ whole genome shotgun (WGS) entry which is preliminary data.</text>
</comment>
<dbReference type="EMBL" id="JYON01000016">
    <property type="protein sequence ID" value="KJH70953.1"/>
    <property type="molecule type" value="Genomic_DNA"/>
</dbReference>
<dbReference type="InterPro" id="IPR038719">
    <property type="entry name" value="Phycobilisome_asu/bsu_sf"/>
</dbReference>
<keyword evidence="2" id="KW-0157">Chromophore</keyword>
<dbReference type="InterPro" id="IPR009050">
    <property type="entry name" value="Globin-like_sf"/>
</dbReference>
<evidence type="ECO:0000313" key="4">
    <source>
        <dbReference type="EMBL" id="KJH70953.1"/>
    </source>
</evidence>
<keyword evidence="5" id="KW-1185">Reference proteome</keyword>
<comment type="similarity">
    <text evidence="1">Belongs to the phycobiliprotein family.</text>
</comment>
<keyword evidence="3" id="KW-0089">Bile pigment</keyword>
<dbReference type="AlphaFoldDB" id="A0A0D8ZQ65"/>
<dbReference type="SUPFAM" id="SSF46458">
    <property type="entry name" value="Globin-like"/>
    <property type="match status" value="1"/>
</dbReference>
<dbReference type="RefSeq" id="WP_045055542.1">
    <property type="nucleotide sequence ID" value="NZ_CAWMDP010000001.1"/>
</dbReference>
<accession>A0A0D8ZQ65</accession>